<keyword evidence="3" id="KW-1185">Reference proteome</keyword>
<feature type="region of interest" description="Disordered" evidence="1">
    <location>
        <begin position="1"/>
        <end position="52"/>
    </location>
</feature>
<feature type="compositionally biased region" description="Basic and acidic residues" evidence="1">
    <location>
        <begin position="20"/>
        <end position="45"/>
    </location>
</feature>
<dbReference type="EMBL" id="KZ679136">
    <property type="protein sequence ID" value="PTB74497.1"/>
    <property type="molecule type" value="Genomic_DNA"/>
</dbReference>
<gene>
    <name evidence="2" type="ORF">M440DRAFT_1424267</name>
</gene>
<protein>
    <submittedName>
        <fullName evidence="2">Uncharacterized protein</fullName>
    </submittedName>
</protein>
<reference evidence="2 3" key="1">
    <citation type="submission" date="2016-07" db="EMBL/GenBank/DDBJ databases">
        <title>Multiple horizontal gene transfer events from other fungi enriched the ability of initially mycotrophic Trichoderma (Ascomycota) to feed on dead plant biomass.</title>
        <authorList>
            <consortium name="DOE Joint Genome Institute"/>
            <person name="Aerts A."/>
            <person name="Atanasova L."/>
            <person name="Chenthamara K."/>
            <person name="Zhang J."/>
            <person name="Grujic M."/>
            <person name="Henrissat B."/>
            <person name="Kuo A."/>
            <person name="Salamov A."/>
            <person name="Lipzen A."/>
            <person name="Labutti K."/>
            <person name="Barry K."/>
            <person name="Miao Y."/>
            <person name="Rahimi M.J."/>
            <person name="Shen Q."/>
            <person name="Grigoriev I.V."/>
            <person name="Kubicek C.P."/>
            <person name="Druzhinina I.S."/>
        </authorList>
    </citation>
    <scope>NUCLEOTIDE SEQUENCE [LARGE SCALE GENOMIC DNA]</scope>
    <source>
        <strain evidence="2 3">ATCC 18648</strain>
    </source>
</reference>
<dbReference type="OrthoDB" id="4900578at2759"/>
<evidence type="ECO:0000313" key="3">
    <source>
        <dbReference type="Proteomes" id="UP000240760"/>
    </source>
</evidence>
<accession>A0A2T4BYS9</accession>
<organism evidence="2 3">
    <name type="scientific">Trichoderma longibrachiatum ATCC 18648</name>
    <dbReference type="NCBI Taxonomy" id="983965"/>
    <lineage>
        <taxon>Eukaryota</taxon>
        <taxon>Fungi</taxon>
        <taxon>Dikarya</taxon>
        <taxon>Ascomycota</taxon>
        <taxon>Pezizomycotina</taxon>
        <taxon>Sordariomycetes</taxon>
        <taxon>Hypocreomycetidae</taxon>
        <taxon>Hypocreales</taxon>
        <taxon>Hypocreaceae</taxon>
        <taxon>Trichoderma</taxon>
    </lineage>
</organism>
<sequence>MALPIPLSVKAGRKTGRNGAARDEPHLTCRTHRQDEKEQESDAHLSSRSLPLKAALPRLKDKLRSFNPLKRRAKGAEGRSIPAAAYGYLLPTNADECSTPIDASLLRQKLLRLQRLQEQPPSRKDAGDTEEREFVSADEGSASSPKRPFSRIRRWCLE</sequence>
<evidence type="ECO:0000256" key="1">
    <source>
        <dbReference type="SAM" id="MobiDB-lite"/>
    </source>
</evidence>
<proteinExistence type="predicted"/>
<feature type="compositionally biased region" description="Basic and acidic residues" evidence="1">
    <location>
        <begin position="121"/>
        <end position="135"/>
    </location>
</feature>
<feature type="region of interest" description="Disordered" evidence="1">
    <location>
        <begin position="116"/>
        <end position="149"/>
    </location>
</feature>
<evidence type="ECO:0000313" key="2">
    <source>
        <dbReference type="EMBL" id="PTB74497.1"/>
    </source>
</evidence>
<dbReference type="AlphaFoldDB" id="A0A2T4BYS9"/>
<dbReference type="Proteomes" id="UP000240760">
    <property type="component" value="Unassembled WGS sequence"/>
</dbReference>
<name>A0A2T4BYS9_TRILO</name>